<dbReference type="PANTHER" id="PTHR12162">
    <property type="entry name" value="NIBRIN-RELATED"/>
    <property type="match status" value="1"/>
</dbReference>
<dbReference type="OrthoDB" id="552194at2759"/>
<dbReference type="EMBL" id="PRFC01000186">
    <property type="protein sequence ID" value="PWV02848.1"/>
    <property type="molecule type" value="Genomic_DNA"/>
</dbReference>
<name>A0A2V2W2I8_TRYCR</name>
<gene>
    <name evidence="11" type="ORF">C3747_186g15</name>
</gene>
<evidence type="ECO:0000256" key="1">
    <source>
        <dbReference type="ARBA" id="ARBA00004123"/>
    </source>
</evidence>
<dbReference type="CDD" id="cd22667">
    <property type="entry name" value="FHA_NBN"/>
    <property type="match status" value="1"/>
</dbReference>
<dbReference type="PANTHER" id="PTHR12162:SF0">
    <property type="entry name" value="NIBRIN"/>
    <property type="match status" value="1"/>
</dbReference>
<dbReference type="GO" id="GO:0007095">
    <property type="term" value="P:mitotic G2 DNA damage checkpoint signaling"/>
    <property type="evidence" value="ECO:0007669"/>
    <property type="project" value="InterPro"/>
</dbReference>
<dbReference type="VEuPathDB" id="TriTrypDB:TcBrA4_0007300"/>
<evidence type="ECO:0000256" key="9">
    <source>
        <dbReference type="SAM" id="MobiDB-lite"/>
    </source>
</evidence>
<feature type="region of interest" description="Disordered" evidence="9">
    <location>
        <begin position="324"/>
        <end position="350"/>
    </location>
</feature>
<feature type="compositionally biased region" description="Pro residues" evidence="9">
    <location>
        <begin position="479"/>
        <end position="488"/>
    </location>
</feature>
<feature type="compositionally biased region" description="Low complexity" evidence="9">
    <location>
        <begin position="427"/>
        <end position="444"/>
    </location>
</feature>
<evidence type="ECO:0000256" key="4">
    <source>
        <dbReference type="ARBA" id="ARBA00022763"/>
    </source>
</evidence>
<dbReference type="VEuPathDB" id="TriTrypDB:TcCLB.509253.50"/>
<evidence type="ECO:0000256" key="2">
    <source>
        <dbReference type="ARBA" id="ARBA00004286"/>
    </source>
</evidence>
<dbReference type="GO" id="GO:0003684">
    <property type="term" value="F:damaged DNA binding"/>
    <property type="evidence" value="ECO:0007669"/>
    <property type="project" value="TreeGrafter"/>
</dbReference>
<keyword evidence="5" id="KW-0234">DNA repair</keyword>
<feature type="region of interest" description="Disordered" evidence="9">
    <location>
        <begin position="474"/>
        <end position="564"/>
    </location>
</feature>
<dbReference type="SUPFAM" id="SSF49879">
    <property type="entry name" value="SMAD/FHA domain"/>
    <property type="match status" value="1"/>
</dbReference>
<dbReference type="VEuPathDB" id="TriTrypDB:C3747_186g15"/>
<feature type="compositionally biased region" description="Low complexity" evidence="9">
    <location>
        <begin position="692"/>
        <end position="703"/>
    </location>
</feature>
<dbReference type="GO" id="GO:0005694">
    <property type="term" value="C:chromosome"/>
    <property type="evidence" value="ECO:0007669"/>
    <property type="project" value="UniProtKB-SubCell"/>
</dbReference>
<feature type="compositionally biased region" description="Polar residues" evidence="9">
    <location>
        <begin position="704"/>
        <end position="720"/>
    </location>
</feature>
<feature type="region of interest" description="Disordered" evidence="9">
    <location>
        <begin position="789"/>
        <end position="841"/>
    </location>
</feature>
<comment type="similarity">
    <text evidence="8">Belongs to the Nibrin family.</text>
</comment>
<dbReference type="AlphaFoldDB" id="A0A2V2W2I8"/>
<dbReference type="VEuPathDB" id="TriTrypDB:TCSYLVIO_001195"/>
<organism evidence="11 12">
    <name type="scientific">Trypanosoma cruzi</name>
    <dbReference type="NCBI Taxonomy" id="5693"/>
    <lineage>
        <taxon>Eukaryota</taxon>
        <taxon>Discoba</taxon>
        <taxon>Euglenozoa</taxon>
        <taxon>Kinetoplastea</taxon>
        <taxon>Metakinetoplastina</taxon>
        <taxon>Trypanosomatida</taxon>
        <taxon>Trypanosomatidae</taxon>
        <taxon>Trypanosoma</taxon>
        <taxon>Schizotrypanum</taxon>
    </lineage>
</organism>
<dbReference type="VEuPathDB" id="TriTrypDB:TcYC6_0054400"/>
<dbReference type="InterPro" id="IPR008984">
    <property type="entry name" value="SMAD_FHA_dom_sf"/>
</dbReference>
<evidence type="ECO:0000259" key="10">
    <source>
        <dbReference type="PROSITE" id="PS50006"/>
    </source>
</evidence>
<dbReference type="Pfam" id="PF00498">
    <property type="entry name" value="FHA"/>
    <property type="match status" value="1"/>
</dbReference>
<feature type="region of interest" description="Disordered" evidence="9">
    <location>
        <begin position="646"/>
        <end position="738"/>
    </location>
</feature>
<feature type="compositionally biased region" description="Basic and acidic residues" evidence="9">
    <location>
        <begin position="535"/>
        <end position="549"/>
    </location>
</feature>
<keyword evidence="7" id="KW-0131">Cell cycle</keyword>
<comment type="subcellular location">
    <subcellularLocation>
        <location evidence="2">Chromosome</location>
    </subcellularLocation>
    <subcellularLocation>
        <location evidence="1">Nucleus</location>
    </subcellularLocation>
</comment>
<dbReference type="VEuPathDB" id="TriTrypDB:ECC02_010061"/>
<feature type="compositionally biased region" description="Basic and acidic residues" evidence="9">
    <location>
        <begin position="654"/>
        <end position="676"/>
    </location>
</feature>
<proteinExistence type="inferred from homology"/>
<dbReference type="Gene3D" id="2.60.200.20">
    <property type="match status" value="1"/>
</dbReference>
<dbReference type="VEuPathDB" id="TriTrypDB:TcCL_ESM08691"/>
<evidence type="ECO:0000256" key="3">
    <source>
        <dbReference type="ARBA" id="ARBA00022454"/>
    </source>
</evidence>
<sequence>MRVLEVNCGRGDVRRHFLLAGETYTVGRKECRLLLPNGDPSISRHHATITVRAMSPYDVLDPNTEMDVSVTDCSKHGTLVNKELIGRENSRFVYREDTIKFGRRVTARVLSTALILVASSKLNEAERLLLFSDAVSLGASILHEPVLPRETFFHMQIDCIGFLYVTQDGYEMTPEVLLAMTHQYHVTTPSYVRSLVEKLREDSAVSPLQFASPTLARSISSKFPVEEHIPPLRSFYNVGEFLLAPPQPPPRRLLRSYAFFIADTQLNSRYESLLDYSGAVVAFMPPEKTTMAWPYTHAKTTMALVSDDMFTRIAVKFGVNHDHRSNGNGVDESASSPLGNDGDNTHASNGRYRCDVADHGRGSTPHNDPIESAYITLYNAGICLIPETNVLRAIFIGDTLELNEKPSAFCLRRVDEACAKAAEANEETTAAAAEVPEAASTETASYDRVSNENCSVTSSTFSPYMAAALQLEKRSNSLSPPPPPPPPTVAHGGGPLRDMMTNRDQQYACKRTSVKAVSGKKESPCAANGECEGEEPPKTPRKREERRSEGAQQQQPAASCVGHTRANNTNTTAVTKLRAFEFSDVRPATAEVNALEKKPVVVHTALQMNGSNTGVSLLSRQRVTAHKLFVPPPLFRSPSSVLMSSRSMSYQPSKDSEFAPHAESLEKQKERCHTSEGVDSGPVVGVPRHEYSASSQPASRNSSIGSHQHSEVSGSTSRRTSFGEPVRAPHPHPVGRTHLKSISSARPLQRQKSCPSSAVCHAWDKRQTSSNGRDASPLASFNTGGRRFSDSALSARQHHSVAHKKCNNNDNDNNNQEKQQEQTVNFNTTSGAPSTVPSSGDIARHQDALLGKRCGEFMNGFFDEFSVSVEDTCWHCLKQGQVDAKSREFLEIGAVRVMEFLRCIQRMERDIPPSYSTETTRGHVYEVRKRTLATLRRILSTCESVRSQLLFTLKELCDAVSCRPSSASRSLRSRRASVPYERKSSLCGN</sequence>
<dbReference type="VEuPathDB" id="TriTrypDB:TcG_08468"/>
<evidence type="ECO:0000256" key="6">
    <source>
        <dbReference type="ARBA" id="ARBA00023242"/>
    </source>
</evidence>
<dbReference type="VEuPathDB" id="TriTrypDB:BCY84_04931"/>
<dbReference type="VEuPathDB" id="TriTrypDB:C4B63_35g170"/>
<dbReference type="InterPro" id="IPR040227">
    <property type="entry name" value="Nibrin-rel"/>
</dbReference>
<dbReference type="PROSITE" id="PS50006">
    <property type="entry name" value="FHA_DOMAIN"/>
    <property type="match status" value="1"/>
</dbReference>
<feature type="region of interest" description="Disordered" evidence="9">
    <location>
        <begin position="427"/>
        <end position="451"/>
    </location>
</feature>
<dbReference type="SMART" id="SM00240">
    <property type="entry name" value="FHA"/>
    <property type="match status" value="1"/>
</dbReference>
<comment type="caution">
    <text evidence="11">The sequence shown here is derived from an EMBL/GenBank/DDBJ whole genome shotgun (WGS) entry which is preliminary data.</text>
</comment>
<keyword evidence="6" id="KW-0539">Nucleus</keyword>
<feature type="compositionally biased region" description="Basic residues" evidence="9">
    <location>
        <begin position="729"/>
        <end position="738"/>
    </location>
</feature>
<feature type="compositionally biased region" description="Basic residues" evidence="9">
    <location>
        <begin position="796"/>
        <end position="806"/>
    </location>
</feature>
<evidence type="ECO:0000256" key="7">
    <source>
        <dbReference type="ARBA" id="ARBA00023306"/>
    </source>
</evidence>
<evidence type="ECO:0000256" key="8">
    <source>
        <dbReference type="ARBA" id="ARBA00044757"/>
    </source>
</evidence>
<feature type="compositionally biased region" description="Polar residues" evidence="9">
    <location>
        <begin position="821"/>
        <end position="838"/>
    </location>
</feature>
<dbReference type="VEuPathDB" id="TriTrypDB:TCDM_11142"/>
<dbReference type="InterPro" id="IPR000253">
    <property type="entry name" value="FHA_dom"/>
</dbReference>
<dbReference type="FunFam" id="2.60.200.20:FF:000017">
    <property type="entry name" value="Nibrin"/>
    <property type="match status" value="1"/>
</dbReference>
<accession>A0A2V2W2I8</accession>
<dbReference type="GO" id="GO:0000724">
    <property type="term" value="P:double-strand break repair via homologous recombination"/>
    <property type="evidence" value="ECO:0007669"/>
    <property type="project" value="TreeGrafter"/>
</dbReference>
<keyword evidence="4" id="KW-0227">DNA damage</keyword>
<evidence type="ECO:0000256" key="5">
    <source>
        <dbReference type="ARBA" id="ARBA00023204"/>
    </source>
</evidence>
<dbReference type="VEuPathDB" id="TriTrypDB:Tc_MARK_11"/>
<evidence type="ECO:0000313" key="12">
    <source>
        <dbReference type="Proteomes" id="UP000246078"/>
    </source>
</evidence>
<feature type="domain" description="FHA" evidence="10">
    <location>
        <begin position="24"/>
        <end position="85"/>
    </location>
</feature>
<dbReference type="VEuPathDB" id="TriTrypDB:TcCLB.506743.180"/>
<evidence type="ECO:0000313" key="11">
    <source>
        <dbReference type="EMBL" id="PWV02848.1"/>
    </source>
</evidence>
<protein>
    <submittedName>
        <fullName evidence="11">Putative recombination initiation protein NBS1</fullName>
    </submittedName>
</protein>
<reference evidence="11 12" key="1">
    <citation type="journal article" date="2018" name="Microb. Genom.">
        <title>Expanding an expanded genome: long-read sequencing of Trypanosoma cruzi.</title>
        <authorList>
            <person name="Berna L."/>
            <person name="Rodriguez M."/>
            <person name="Chiribao M.L."/>
            <person name="Parodi-Talice A."/>
            <person name="Pita S."/>
            <person name="Rijo G."/>
            <person name="Alvarez-Valin F."/>
            <person name="Robello C."/>
        </authorList>
    </citation>
    <scope>NUCLEOTIDE SEQUENCE [LARGE SCALE GENOMIC DNA]</scope>
    <source>
        <strain evidence="11 12">TCC</strain>
    </source>
</reference>
<dbReference type="GO" id="GO:0030870">
    <property type="term" value="C:Mre11 complex"/>
    <property type="evidence" value="ECO:0007669"/>
    <property type="project" value="InterPro"/>
</dbReference>
<dbReference type="OMA" id="ARESTHD"/>
<keyword evidence="3" id="KW-0158">Chromosome</keyword>
<dbReference type="Proteomes" id="UP000246078">
    <property type="component" value="Unassembled WGS sequence"/>
</dbReference>